<comment type="caution">
    <text evidence="1">The sequence shown here is derived from an EMBL/GenBank/DDBJ whole genome shotgun (WGS) entry which is preliminary data.</text>
</comment>
<protein>
    <submittedName>
        <fullName evidence="1">Uncharacterized protein</fullName>
    </submittedName>
</protein>
<evidence type="ECO:0000313" key="1">
    <source>
        <dbReference type="EMBL" id="KAK0069355.1"/>
    </source>
</evidence>
<reference evidence="1" key="2">
    <citation type="submission" date="2023-04" db="EMBL/GenBank/DDBJ databases">
        <authorList>
            <person name="Bu L."/>
            <person name="Lu L."/>
            <person name="Laidemitt M.R."/>
            <person name="Zhang S.M."/>
            <person name="Mutuku M."/>
            <person name="Mkoji G."/>
            <person name="Steinauer M."/>
            <person name="Loker E.S."/>
        </authorList>
    </citation>
    <scope>NUCLEOTIDE SEQUENCE</scope>
    <source>
        <strain evidence="1">KasaAsao</strain>
        <tissue evidence="1">Whole Snail</tissue>
    </source>
</reference>
<organism evidence="1 2">
    <name type="scientific">Biomphalaria pfeifferi</name>
    <name type="common">Bloodfluke planorb</name>
    <name type="synonym">Freshwater snail</name>
    <dbReference type="NCBI Taxonomy" id="112525"/>
    <lineage>
        <taxon>Eukaryota</taxon>
        <taxon>Metazoa</taxon>
        <taxon>Spiralia</taxon>
        <taxon>Lophotrochozoa</taxon>
        <taxon>Mollusca</taxon>
        <taxon>Gastropoda</taxon>
        <taxon>Heterobranchia</taxon>
        <taxon>Euthyneura</taxon>
        <taxon>Panpulmonata</taxon>
        <taxon>Hygrophila</taxon>
        <taxon>Lymnaeoidea</taxon>
        <taxon>Planorbidae</taxon>
        <taxon>Biomphalaria</taxon>
    </lineage>
</organism>
<dbReference type="Proteomes" id="UP001233172">
    <property type="component" value="Unassembled WGS sequence"/>
</dbReference>
<name>A0AAD8CAG5_BIOPF</name>
<accession>A0AAD8CAG5</accession>
<gene>
    <name evidence="1" type="ORF">Bpfe_001537</name>
</gene>
<reference evidence="1" key="1">
    <citation type="journal article" date="2023" name="PLoS Negl. Trop. Dis.">
        <title>A genome sequence for Biomphalaria pfeifferi, the major vector snail for the human-infecting parasite Schistosoma mansoni.</title>
        <authorList>
            <person name="Bu L."/>
            <person name="Lu L."/>
            <person name="Laidemitt M.R."/>
            <person name="Zhang S.M."/>
            <person name="Mutuku M."/>
            <person name="Mkoji G."/>
            <person name="Steinauer M."/>
            <person name="Loker E.S."/>
        </authorList>
    </citation>
    <scope>NUCLEOTIDE SEQUENCE</scope>
    <source>
        <strain evidence="1">KasaAsao</strain>
    </source>
</reference>
<feature type="non-terminal residue" evidence="1">
    <location>
        <position position="1"/>
    </location>
</feature>
<dbReference type="AlphaFoldDB" id="A0AAD8CAG5"/>
<sequence length="105" mass="11934">INNVYYRLYVAAIPEQSNLKRGLLQVTSNSTDVIHVRCKVRYTQNVENITILFLLPGIAANFYLGENVFLASTDVYSRYVEVNSSQPVTIVLYIKDQSWISSTLV</sequence>
<keyword evidence="2" id="KW-1185">Reference proteome</keyword>
<proteinExistence type="predicted"/>
<feature type="non-terminal residue" evidence="1">
    <location>
        <position position="105"/>
    </location>
</feature>
<evidence type="ECO:0000313" key="2">
    <source>
        <dbReference type="Proteomes" id="UP001233172"/>
    </source>
</evidence>
<dbReference type="EMBL" id="JASAOG010000003">
    <property type="protein sequence ID" value="KAK0069355.1"/>
    <property type="molecule type" value="Genomic_DNA"/>
</dbReference>